<organism evidence="3">
    <name type="scientific">Dyadobacter sp. 676</name>
    <dbReference type="NCBI Taxonomy" id="3088362"/>
    <lineage>
        <taxon>Bacteria</taxon>
        <taxon>Pseudomonadati</taxon>
        <taxon>Bacteroidota</taxon>
        <taxon>Cytophagia</taxon>
        <taxon>Cytophagales</taxon>
        <taxon>Spirosomataceae</taxon>
        <taxon>Dyadobacter</taxon>
    </lineage>
</organism>
<feature type="domain" description="Glycosyltransferase subfamily 4-like N-terminal" evidence="2">
    <location>
        <begin position="18"/>
        <end position="130"/>
    </location>
</feature>
<evidence type="ECO:0000313" key="3">
    <source>
        <dbReference type="EMBL" id="XCH24935.1"/>
    </source>
</evidence>
<accession>A0AAU8FLV4</accession>
<dbReference type="SUPFAM" id="SSF53756">
    <property type="entry name" value="UDP-Glycosyltransferase/glycogen phosphorylase"/>
    <property type="match status" value="1"/>
</dbReference>
<proteinExistence type="predicted"/>
<gene>
    <name evidence="3" type="ORF">ABV298_00440</name>
</gene>
<dbReference type="RefSeq" id="WP_353720242.1">
    <property type="nucleotide sequence ID" value="NZ_CP159289.1"/>
</dbReference>
<protein>
    <submittedName>
        <fullName evidence="3">Glycosyltransferase family 4 protein</fullName>
    </submittedName>
</protein>
<name>A0AAU8FLV4_9BACT</name>
<dbReference type="Pfam" id="PF13439">
    <property type="entry name" value="Glyco_transf_4"/>
    <property type="match status" value="1"/>
</dbReference>
<dbReference type="InterPro" id="IPR028098">
    <property type="entry name" value="Glyco_trans_4-like_N"/>
</dbReference>
<reference evidence="3" key="1">
    <citation type="submission" date="2024-06" db="EMBL/GenBank/DDBJ databases">
        <title>Sequencing and assembly of the genome of Dyadobacter sp. strain 676, a symbiont of Cyamopsis tetragonoloba.</title>
        <authorList>
            <person name="Guro P."/>
            <person name="Sazanova A."/>
            <person name="Kuznetsova I."/>
            <person name="Belimov A."/>
            <person name="Safronova V."/>
        </authorList>
    </citation>
    <scope>NUCLEOTIDE SEQUENCE</scope>
    <source>
        <strain evidence="3">676</strain>
    </source>
</reference>
<dbReference type="InterPro" id="IPR001296">
    <property type="entry name" value="Glyco_trans_1"/>
</dbReference>
<dbReference type="GO" id="GO:0016757">
    <property type="term" value="F:glycosyltransferase activity"/>
    <property type="evidence" value="ECO:0007669"/>
    <property type="project" value="InterPro"/>
</dbReference>
<dbReference type="EMBL" id="CP159289">
    <property type="protein sequence ID" value="XCH24935.1"/>
    <property type="molecule type" value="Genomic_DNA"/>
</dbReference>
<evidence type="ECO:0000259" key="2">
    <source>
        <dbReference type="Pfam" id="PF13439"/>
    </source>
</evidence>
<dbReference type="Gene3D" id="3.40.50.2000">
    <property type="entry name" value="Glycogen Phosphorylase B"/>
    <property type="match status" value="2"/>
</dbReference>
<feature type="domain" description="Glycosyl transferase family 1" evidence="1">
    <location>
        <begin position="170"/>
        <end position="306"/>
    </location>
</feature>
<dbReference type="AlphaFoldDB" id="A0AAU8FLV4"/>
<sequence length="361" mass="40369">MKIAQIAPLYESVPPKLYGGTERVVSYLTEELVNHGHDVTLFAAGDSETRAKLVSPVGSALRLDPSVTDPIAFHIIQMQDVADLAGEFDVLHFHTDYFHFPFTSTLPKPVLTTLHGRLDLPELQHIYRRFNRQNVVSISNHQRLPLPNAHWLDTVYHGLPGQLYKPGRGDGDYVAFIGRISREKRPDRAIEIAGRAGMKLKIAAKIDKADRQYYESTIRPLLQQPHVEFIGEIGEDLKGPFLGRAKALLFPIDWPEPFGMVMIEAMACGTPVIAFRNGSVPEVLQDGVNGFIVDSVEEAVAALDRIDLIDRREVRRCFEERFTAGVMTANYERIYARLLAKQHGPDASRSLNSTFSAENAA</sequence>
<dbReference type="CDD" id="cd03802">
    <property type="entry name" value="GT4_AviGT4-like"/>
    <property type="match status" value="1"/>
</dbReference>
<dbReference type="PANTHER" id="PTHR12526">
    <property type="entry name" value="GLYCOSYLTRANSFERASE"/>
    <property type="match status" value="1"/>
</dbReference>
<dbReference type="PANTHER" id="PTHR12526:SF595">
    <property type="entry name" value="BLL5217 PROTEIN"/>
    <property type="match status" value="1"/>
</dbReference>
<dbReference type="Pfam" id="PF00534">
    <property type="entry name" value="Glycos_transf_1"/>
    <property type="match status" value="1"/>
</dbReference>
<evidence type="ECO:0000259" key="1">
    <source>
        <dbReference type="Pfam" id="PF00534"/>
    </source>
</evidence>